<feature type="transmembrane region" description="Helical" evidence="1">
    <location>
        <begin position="6"/>
        <end position="29"/>
    </location>
</feature>
<feature type="transmembrane region" description="Helical" evidence="1">
    <location>
        <begin position="50"/>
        <end position="72"/>
    </location>
</feature>
<dbReference type="RefSeq" id="WP_134252227.1">
    <property type="nucleotide sequence ID" value="NZ_CP038009.1"/>
</dbReference>
<protein>
    <submittedName>
        <fullName evidence="2">Uncharacterized protein</fullName>
    </submittedName>
</protein>
<evidence type="ECO:0000313" key="3">
    <source>
        <dbReference type="Proteomes" id="UP000294395"/>
    </source>
</evidence>
<dbReference type="AlphaFoldDB" id="A0A4P7B431"/>
<sequence>MLDNLPIIVFLGLILGFLFGKFYEIVFRGCAKFLLKIMTTQDGKSTRRKIISYALSGIVVVFFFLYLLSLSPFISDELWVYCYNSYFLGIGIGLMLKKQYFNKKY</sequence>
<evidence type="ECO:0000313" key="2">
    <source>
        <dbReference type="EMBL" id="QBQ16195.1"/>
    </source>
</evidence>
<reference evidence="2 3" key="1">
    <citation type="submission" date="2019-03" db="EMBL/GenBank/DDBJ databases">
        <title>Complete genome sequence of two outbreak-associated Acinetobacter haemolyticus strains.</title>
        <authorList>
            <person name="Bai L."/>
            <person name="Zhang S.-C."/>
            <person name="Deng Y."/>
            <person name="Song C.-C."/>
            <person name="Kang G.-B."/>
            <person name="Dong Y."/>
            <person name="Wang Y."/>
            <person name="Gao F."/>
            <person name="Huang H."/>
        </authorList>
    </citation>
    <scope>NUCLEOTIDE SEQUENCE [LARGE SCALE GENOMIC DNA]</scope>
    <source>
        <strain evidence="2 3">TJR01</strain>
    </source>
</reference>
<keyword evidence="1" id="KW-0472">Membrane</keyword>
<dbReference type="EMBL" id="CP038009">
    <property type="protein sequence ID" value="QBQ16195.1"/>
    <property type="molecule type" value="Genomic_DNA"/>
</dbReference>
<keyword evidence="1" id="KW-0812">Transmembrane</keyword>
<dbReference type="Proteomes" id="UP000294395">
    <property type="component" value="Chromosome"/>
</dbReference>
<gene>
    <name evidence="2" type="ORF">AHTJR_07860</name>
</gene>
<accession>A0A4P7B431</accession>
<feature type="transmembrane region" description="Helical" evidence="1">
    <location>
        <begin position="78"/>
        <end position="96"/>
    </location>
</feature>
<evidence type="ECO:0000256" key="1">
    <source>
        <dbReference type="SAM" id="Phobius"/>
    </source>
</evidence>
<keyword evidence="1" id="KW-1133">Transmembrane helix</keyword>
<organism evidence="2 3">
    <name type="scientific">Acinetobacter haemolyticus</name>
    <dbReference type="NCBI Taxonomy" id="29430"/>
    <lineage>
        <taxon>Bacteria</taxon>
        <taxon>Pseudomonadati</taxon>
        <taxon>Pseudomonadota</taxon>
        <taxon>Gammaproteobacteria</taxon>
        <taxon>Moraxellales</taxon>
        <taxon>Moraxellaceae</taxon>
        <taxon>Acinetobacter</taxon>
    </lineage>
</organism>
<proteinExistence type="predicted"/>
<name>A0A4P7B431_ACIHA</name>